<dbReference type="Pfam" id="PF13183">
    <property type="entry name" value="Fer4_8"/>
    <property type="match status" value="1"/>
</dbReference>
<dbReference type="SUPFAM" id="SSF46548">
    <property type="entry name" value="alpha-helical ferredoxin"/>
    <property type="match status" value="1"/>
</dbReference>
<gene>
    <name evidence="7" type="ORF">BR63_11895</name>
</gene>
<dbReference type="GO" id="GO:0016491">
    <property type="term" value="F:oxidoreductase activity"/>
    <property type="evidence" value="ECO:0007669"/>
    <property type="project" value="UniProtKB-ARBA"/>
</dbReference>
<dbReference type="PROSITE" id="PS00198">
    <property type="entry name" value="4FE4S_FER_1"/>
    <property type="match status" value="1"/>
</dbReference>
<keyword evidence="8" id="KW-1185">Reference proteome</keyword>
<feature type="domain" description="4Fe-4S ferredoxin-type" evidence="6">
    <location>
        <begin position="64"/>
        <end position="95"/>
    </location>
</feature>
<evidence type="ECO:0000256" key="2">
    <source>
        <dbReference type="ARBA" id="ARBA00022723"/>
    </source>
</evidence>
<name>A0A7G6E4E8_THEFR</name>
<sequence length="407" mass="45279">MRPDGWQGRGRFHMKQYEKRLDYCLKCSTCHTQCPVLENFLDFPGPKHLGPELERLRMAQGHKIQLHIDEKLSCCTNCKRCDLACPHGVKPSVFNMHNRARVRLSLKEKVRDWLLAHNGRWGGIASHIPALSNLALHNPLTRLVFDVIGLAPRDLPRYDTGKLKTGKALGSPKKAVYFLGCYARYNERSIAQSVINIFQALGYQLEIAPLGCCGTPLFSNGFLAEARGLAEKNTRVLLDYIERGYKVISSCPSCTLTLKEEYRDLFALPEGEKLAQGVYDVCELLVEEGLSLTGVTSPYASAYYHVPCHLKAQGIGTPAAELLGQGITRELTVSDGYCCGMAGTYGFKKEKYELSKAIGSPVFQGIMDKDYELVLTDCGTCKLQIEQNTGRKVLHPVQVMEKLIVGS</sequence>
<dbReference type="AlphaFoldDB" id="A0A7G6E4E8"/>
<evidence type="ECO:0000313" key="7">
    <source>
        <dbReference type="EMBL" id="QNB46952.1"/>
    </source>
</evidence>
<protein>
    <submittedName>
        <fullName evidence="7">Anaerobic glycerol-3-phosphate dehydrogenase subunit C</fullName>
    </submittedName>
</protein>
<dbReference type="InterPro" id="IPR004017">
    <property type="entry name" value="Cys_rich_dom"/>
</dbReference>
<accession>A0A7G6E4E8</accession>
<dbReference type="NCBIfam" id="NF008369">
    <property type="entry name" value="PRK11168.1"/>
    <property type="match status" value="1"/>
</dbReference>
<dbReference type="InterPro" id="IPR009051">
    <property type="entry name" value="Helical_ferredxn"/>
</dbReference>
<keyword evidence="1" id="KW-0004">4Fe-4S</keyword>
<proteinExistence type="predicted"/>
<dbReference type="PANTHER" id="PTHR32479:SF19">
    <property type="entry name" value="ANAEROBIC GLYCEROL-3-PHOSPHATE DEHYDROGENASE SUBUNIT C"/>
    <property type="match status" value="1"/>
</dbReference>
<organism evidence="7 8">
    <name type="scientific">Thermanaerosceptrum fracticalcis</name>
    <dbReference type="NCBI Taxonomy" id="1712410"/>
    <lineage>
        <taxon>Bacteria</taxon>
        <taxon>Bacillati</taxon>
        <taxon>Bacillota</taxon>
        <taxon>Clostridia</taxon>
        <taxon>Eubacteriales</taxon>
        <taxon>Peptococcaceae</taxon>
        <taxon>Thermanaerosceptrum</taxon>
    </lineage>
</organism>
<keyword evidence="3" id="KW-0677">Repeat</keyword>
<dbReference type="PROSITE" id="PS51379">
    <property type="entry name" value="4FE4S_FER_2"/>
    <property type="match status" value="1"/>
</dbReference>
<dbReference type="Gene3D" id="1.10.1060.10">
    <property type="entry name" value="Alpha-helical ferredoxin"/>
    <property type="match status" value="1"/>
</dbReference>
<reference evidence="7 8" key="1">
    <citation type="journal article" date="2019" name="Front. Microbiol.">
        <title>Thermoanaerosceptrum fracticalcis gen. nov. sp. nov., a Novel Fumarate-Fermenting Microorganism From a Deep Fractured Carbonate Aquifer of the US Great Basin.</title>
        <authorList>
            <person name="Hamilton-Brehm S.D."/>
            <person name="Stewart L.E."/>
            <person name="Zavarin M."/>
            <person name="Caldwell M."/>
            <person name="Lawson P.A."/>
            <person name="Onstott T.C."/>
            <person name="Grzymski J."/>
            <person name="Neveux I."/>
            <person name="Lollar B.S."/>
            <person name="Russell C.E."/>
            <person name="Moser D.P."/>
        </authorList>
    </citation>
    <scope>NUCLEOTIDE SEQUENCE [LARGE SCALE GENOMIC DNA]</scope>
    <source>
        <strain evidence="7 8">DRI-13</strain>
    </source>
</reference>
<keyword evidence="5" id="KW-0411">Iron-sulfur</keyword>
<evidence type="ECO:0000256" key="3">
    <source>
        <dbReference type="ARBA" id="ARBA00022737"/>
    </source>
</evidence>
<dbReference type="PANTHER" id="PTHR32479">
    <property type="entry name" value="GLYCOLATE OXIDASE IRON-SULFUR SUBUNIT"/>
    <property type="match status" value="1"/>
</dbReference>
<evidence type="ECO:0000259" key="6">
    <source>
        <dbReference type="PROSITE" id="PS51379"/>
    </source>
</evidence>
<keyword evidence="4" id="KW-0408">Iron</keyword>
<evidence type="ECO:0000256" key="4">
    <source>
        <dbReference type="ARBA" id="ARBA00023004"/>
    </source>
</evidence>
<dbReference type="InterPro" id="IPR017900">
    <property type="entry name" value="4Fe4S_Fe_S_CS"/>
</dbReference>
<dbReference type="KEGG" id="tfr:BR63_11895"/>
<dbReference type="Pfam" id="PF02754">
    <property type="entry name" value="CCG"/>
    <property type="match status" value="2"/>
</dbReference>
<evidence type="ECO:0000256" key="5">
    <source>
        <dbReference type="ARBA" id="ARBA00023014"/>
    </source>
</evidence>
<dbReference type="Proteomes" id="UP000515847">
    <property type="component" value="Chromosome"/>
</dbReference>
<evidence type="ECO:0000313" key="8">
    <source>
        <dbReference type="Proteomes" id="UP000515847"/>
    </source>
</evidence>
<evidence type="ECO:0000256" key="1">
    <source>
        <dbReference type="ARBA" id="ARBA00022485"/>
    </source>
</evidence>
<keyword evidence="2" id="KW-0479">Metal-binding</keyword>
<dbReference type="GO" id="GO:0046872">
    <property type="term" value="F:metal ion binding"/>
    <property type="evidence" value="ECO:0007669"/>
    <property type="project" value="UniProtKB-KW"/>
</dbReference>
<dbReference type="InterPro" id="IPR017896">
    <property type="entry name" value="4Fe4S_Fe-S-bd"/>
</dbReference>
<dbReference type="GO" id="GO:0051539">
    <property type="term" value="F:4 iron, 4 sulfur cluster binding"/>
    <property type="evidence" value="ECO:0007669"/>
    <property type="project" value="UniProtKB-KW"/>
</dbReference>
<dbReference type="EMBL" id="CP045798">
    <property type="protein sequence ID" value="QNB46952.1"/>
    <property type="molecule type" value="Genomic_DNA"/>
</dbReference>